<evidence type="ECO:0000256" key="2">
    <source>
        <dbReference type="ARBA" id="ARBA00022692"/>
    </source>
</evidence>
<keyword evidence="5" id="KW-0997">Cell inner membrane</keyword>
<feature type="transmembrane region" description="Helical" evidence="5">
    <location>
        <begin position="87"/>
        <end position="106"/>
    </location>
</feature>
<comment type="similarity">
    <text evidence="5">Belongs to the YciB family.</text>
</comment>
<dbReference type="HAMAP" id="MF_00189">
    <property type="entry name" value="YciB"/>
    <property type="match status" value="1"/>
</dbReference>
<dbReference type="GO" id="GO:0005886">
    <property type="term" value="C:plasma membrane"/>
    <property type="evidence" value="ECO:0007669"/>
    <property type="project" value="UniProtKB-SubCell"/>
</dbReference>
<evidence type="ECO:0000256" key="1">
    <source>
        <dbReference type="ARBA" id="ARBA00022475"/>
    </source>
</evidence>
<dbReference type="EMBL" id="QUQO01000001">
    <property type="protein sequence ID" value="RFB05351.1"/>
    <property type="molecule type" value="Genomic_DNA"/>
</dbReference>
<evidence type="ECO:0000256" key="5">
    <source>
        <dbReference type="HAMAP-Rule" id="MF_00189"/>
    </source>
</evidence>
<comment type="function">
    <text evidence="5">Plays a role in cell envelope biogenesis, maintenance of cell envelope integrity and membrane homeostasis.</text>
</comment>
<dbReference type="RefSeq" id="WP_116391983.1">
    <property type="nucleotide sequence ID" value="NZ_QUQO01000001.1"/>
</dbReference>
<protein>
    <recommendedName>
        <fullName evidence="5">Inner membrane-spanning protein YciB</fullName>
    </recommendedName>
</protein>
<dbReference type="AlphaFoldDB" id="A0A371RIT9"/>
<reference evidence="6 7" key="1">
    <citation type="submission" date="2018-08" db="EMBL/GenBank/DDBJ databases">
        <title>Parvularcula sp. SM1705, isolated from surface water of the South Sea China.</title>
        <authorList>
            <person name="Sun L."/>
        </authorList>
    </citation>
    <scope>NUCLEOTIDE SEQUENCE [LARGE SCALE GENOMIC DNA]</scope>
    <source>
        <strain evidence="6 7">SM1705</strain>
    </source>
</reference>
<dbReference type="InterPro" id="IPR006008">
    <property type="entry name" value="YciB"/>
</dbReference>
<dbReference type="InParanoid" id="A0A371RIT9"/>
<accession>A0A371RIT9</accession>
<feature type="transmembrane region" description="Helical" evidence="5">
    <location>
        <begin position="60"/>
        <end position="80"/>
    </location>
</feature>
<sequence length="230" mass="25273">MTDVTSTAPAKAKLDGREKFAVEMGPIAVFLIGFFLHSRLGPVADRIVGTEFFGMEGHELYLALAMMLPVLIIALGYSLIKTRRIAPMLLVSSMIMIVLGALTFIFQSKTFFYIKPTIIYGFFAALLAGGLLSGRTFLKSAFDGAFDMPEAAWRTLSWRFIGFLVVAAVMNEIFWRTLTSGCVPDAFCDGEGTWVKIKSFGYPIASFAFIAANMPFIMKHTAAEEEGDKA</sequence>
<feature type="transmembrane region" description="Helical" evidence="5">
    <location>
        <begin position="158"/>
        <end position="175"/>
    </location>
</feature>
<keyword evidence="1 5" id="KW-1003">Cell membrane</keyword>
<evidence type="ECO:0000256" key="4">
    <source>
        <dbReference type="ARBA" id="ARBA00023136"/>
    </source>
</evidence>
<keyword evidence="2 5" id="KW-0812">Transmembrane</keyword>
<dbReference type="FunCoup" id="A0A371RIT9">
    <property type="interactions" value="61"/>
</dbReference>
<dbReference type="PANTHER" id="PTHR36917:SF1">
    <property type="entry name" value="INNER MEMBRANE-SPANNING PROTEIN YCIB"/>
    <property type="match status" value="1"/>
</dbReference>
<dbReference type="Pfam" id="PF04279">
    <property type="entry name" value="IspA"/>
    <property type="match status" value="1"/>
</dbReference>
<feature type="transmembrane region" description="Helical" evidence="5">
    <location>
        <begin position="20"/>
        <end position="40"/>
    </location>
</feature>
<comment type="subcellular location">
    <subcellularLocation>
        <location evidence="5">Cell inner membrane</location>
        <topology evidence="5">Multi-pass membrane protein</topology>
    </subcellularLocation>
</comment>
<name>A0A371RIT9_9PROT</name>
<dbReference type="OrthoDB" id="9788219at2"/>
<comment type="caution">
    <text evidence="6">The sequence shown here is derived from an EMBL/GenBank/DDBJ whole genome shotgun (WGS) entry which is preliminary data.</text>
</comment>
<evidence type="ECO:0000256" key="3">
    <source>
        <dbReference type="ARBA" id="ARBA00022989"/>
    </source>
</evidence>
<keyword evidence="4 5" id="KW-0472">Membrane</keyword>
<keyword evidence="7" id="KW-1185">Reference proteome</keyword>
<organism evidence="6 7">
    <name type="scientific">Parvularcula marina</name>
    <dbReference type="NCBI Taxonomy" id="2292771"/>
    <lineage>
        <taxon>Bacteria</taxon>
        <taxon>Pseudomonadati</taxon>
        <taxon>Pseudomonadota</taxon>
        <taxon>Alphaproteobacteria</taxon>
        <taxon>Parvularculales</taxon>
        <taxon>Parvularculaceae</taxon>
        <taxon>Parvularcula</taxon>
    </lineage>
</organism>
<dbReference type="PANTHER" id="PTHR36917">
    <property type="entry name" value="INTRACELLULAR SEPTATION PROTEIN A-RELATED"/>
    <property type="match status" value="1"/>
</dbReference>
<evidence type="ECO:0000313" key="7">
    <source>
        <dbReference type="Proteomes" id="UP000264589"/>
    </source>
</evidence>
<evidence type="ECO:0000313" key="6">
    <source>
        <dbReference type="EMBL" id="RFB05351.1"/>
    </source>
</evidence>
<proteinExistence type="inferred from homology"/>
<keyword evidence="3 5" id="KW-1133">Transmembrane helix</keyword>
<gene>
    <name evidence="5" type="primary">yciB</name>
    <name evidence="6" type="ORF">DX908_08830</name>
</gene>
<feature type="transmembrane region" description="Helical" evidence="5">
    <location>
        <begin position="200"/>
        <end position="218"/>
    </location>
</feature>
<dbReference type="Proteomes" id="UP000264589">
    <property type="component" value="Unassembled WGS sequence"/>
</dbReference>
<feature type="transmembrane region" description="Helical" evidence="5">
    <location>
        <begin position="118"/>
        <end position="138"/>
    </location>
</feature>